<keyword evidence="1" id="KW-0227">DNA damage</keyword>
<dbReference type="Proteomes" id="UP000523079">
    <property type="component" value="Unassembled WGS sequence"/>
</dbReference>
<evidence type="ECO:0000256" key="1">
    <source>
        <dbReference type="ARBA" id="ARBA00022763"/>
    </source>
</evidence>
<keyword evidence="4" id="KW-1185">Reference proteome</keyword>
<dbReference type="InterPro" id="IPR052520">
    <property type="entry name" value="ATL_DNA_repair"/>
</dbReference>
<dbReference type="Gene3D" id="1.10.10.10">
    <property type="entry name" value="Winged helix-like DNA-binding domain superfamily/Winged helix DNA-binding domain"/>
    <property type="match status" value="1"/>
</dbReference>
<dbReference type="GO" id="GO:0003824">
    <property type="term" value="F:catalytic activity"/>
    <property type="evidence" value="ECO:0007669"/>
    <property type="project" value="InterPro"/>
</dbReference>
<dbReference type="RefSeq" id="WP_182561238.1">
    <property type="nucleotide sequence ID" value="NZ_JACGWT010000005.1"/>
</dbReference>
<evidence type="ECO:0000313" key="3">
    <source>
        <dbReference type="EMBL" id="MBA8795643.1"/>
    </source>
</evidence>
<dbReference type="InterPro" id="IPR036388">
    <property type="entry name" value="WH-like_DNA-bd_sf"/>
</dbReference>
<comment type="caution">
    <text evidence="3">The sequence shown here is derived from an EMBL/GenBank/DDBJ whole genome shotgun (WGS) entry which is preliminary data.</text>
</comment>
<evidence type="ECO:0000259" key="2">
    <source>
        <dbReference type="Pfam" id="PF01035"/>
    </source>
</evidence>
<evidence type="ECO:0000313" key="4">
    <source>
        <dbReference type="Proteomes" id="UP000523079"/>
    </source>
</evidence>
<protein>
    <submittedName>
        <fullName evidence="3">Alkylated DNA nucleotide flippase Atl1</fullName>
    </submittedName>
</protein>
<name>A0A7W3P747_9ACTN</name>
<organism evidence="3 4">
    <name type="scientific">Microlunatus kandeliicorticis</name>
    <dbReference type="NCBI Taxonomy" id="1759536"/>
    <lineage>
        <taxon>Bacteria</taxon>
        <taxon>Bacillati</taxon>
        <taxon>Actinomycetota</taxon>
        <taxon>Actinomycetes</taxon>
        <taxon>Propionibacteriales</taxon>
        <taxon>Propionibacteriaceae</taxon>
        <taxon>Microlunatus</taxon>
    </lineage>
</organism>
<dbReference type="PANTHER" id="PTHR42942">
    <property type="entry name" value="6-O-METHYLGUANINE DNA METHYLTRANSFERASE"/>
    <property type="match status" value="1"/>
</dbReference>
<proteinExistence type="predicted"/>
<sequence>MSPSSPPDRTGPDGADERRERYAETVLAAVEQVPQGRATTYGALAALVADELGWGGPRQVGAVLARHGAAVCWWRVVRADGRPARGHETEALRRLAAEGVPLRDDRVALARCRWP</sequence>
<feature type="domain" description="Methylated-DNA-[protein]-cysteine S-methyltransferase DNA binding" evidence="2">
    <location>
        <begin position="23"/>
        <end position="100"/>
    </location>
</feature>
<reference evidence="3 4" key="1">
    <citation type="submission" date="2020-07" db="EMBL/GenBank/DDBJ databases">
        <title>Sequencing the genomes of 1000 actinobacteria strains.</title>
        <authorList>
            <person name="Klenk H.-P."/>
        </authorList>
    </citation>
    <scope>NUCLEOTIDE SEQUENCE [LARGE SCALE GENOMIC DNA]</scope>
    <source>
        <strain evidence="3 4">DSM 100723</strain>
    </source>
</reference>
<accession>A0A7W3P747</accession>
<dbReference type="PANTHER" id="PTHR42942:SF1">
    <property type="entry name" value="ALKYLTRANSFERASE-LIKE PROTEIN 1"/>
    <property type="match status" value="1"/>
</dbReference>
<dbReference type="Pfam" id="PF01035">
    <property type="entry name" value="DNA_binding_1"/>
    <property type="match status" value="1"/>
</dbReference>
<dbReference type="InterPro" id="IPR036217">
    <property type="entry name" value="MethylDNA_cys_MeTrfase_DNAb"/>
</dbReference>
<gene>
    <name evidence="3" type="ORF">FHX74_003279</name>
</gene>
<dbReference type="GO" id="GO:0006281">
    <property type="term" value="P:DNA repair"/>
    <property type="evidence" value="ECO:0007669"/>
    <property type="project" value="InterPro"/>
</dbReference>
<dbReference type="EMBL" id="JACGWT010000005">
    <property type="protein sequence ID" value="MBA8795643.1"/>
    <property type="molecule type" value="Genomic_DNA"/>
</dbReference>
<dbReference type="CDD" id="cd06445">
    <property type="entry name" value="ATase"/>
    <property type="match status" value="1"/>
</dbReference>
<dbReference type="AlphaFoldDB" id="A0A7W3P747"/>
<dbReference type="SUPFAM" id="SSF46767">
    <property type="entry name" value="Methylated DNA-protein cysteine methyltransferase, C-terminal domain"/>
    <property type="match status" value="1"/>
</dbReference>
<dbReference type="InterPro" id="IPR014048">
    <property type="entry name" value="MethylDNA_cys_MeTrfase_DNA-bd"/>
</dbReference>